<feature type="domain" description="Glycosyl hydrolase family 30 TIM-barrel" evidence="13">
    <location>
        <begin position="110"/>
        <end position="459"/>
    </location>
</feature>
<keyword evidence="9 12" id="KW-0443">Lipid metabolism</keyword>
<evidence type="ECO:0000313" key="15">
    <source>
        <dbReference type="Proteomes" id="UP000504635"/>
    </source>
</evidence>
<dbReference type="InterPro" id="IPR033452">
    <property type="entry name" value="GH30_C"/>
</dbReference>
<accession>A0A6J2YPP3</accession>
<dbReference type="KEGG" id="soy:115889467"/>
<sequence length="532" mass="59813">MFSKKFSIFIIGLYYIPQLIPSRKVSNTNGHDCVAKDFGQDSTVCVCNASYCDTIPLIEKLNSSMYVKITTNKDGLRFHKEIGIVEVIENKASYSDIVINVNASVEYQAIHGYGGAFTDATGINLASLDGKVAEQIMKSYFGIEGIGFSLCRVPIAATDFSTRPYTYLENEDPELTSFSLQEEDYQYKIPYILQALNLTNNNLKLISSPWIAPLWMKTIASYAGSGTIKEEYHPTATWAKYLLKFLEEYEKQGIDYWGITTGNEPSLALYPDAIQSTPTVAWTSADMQKFIKDHLGPTIENSSYSTINLIALDDQRGYLPDLNEILNDSAVNNYIDGIGIHWYQDWYESANLLDEVHNRYPNKFLLGTEACSGSTVIDLIFNTRVLLGSWQRAEDQAKDIIEDMNHWVTGWISWNMVLNTDGGPSYTSNFVDAHIIANITANEFYKQPAFYTHGHFSKLVPPNSKRIQMILQANNNESDVVSTAFKKPDGGIVITVLNSSDKTLDINIIDEDLRIIETVTPNSLSTILYWKD</sequence>
<dbReference type="InterPro" id="IPR033453">
    <property type="entry name" value="Glyco_hydro_30_TIM-barrel"/>
</dbReference>
<dbReference type="Pfam" id="PF17189">
    <property type="entry name" value="Glyco_hydro_30C"/>
    <property type="match status" value="1"/>
</dbReference>
<evidence type="ECO:0000259" key="13">
    <source>
        <dbReference type="Pfam" id="PF02055"/>
    </source>
</evidence>
<dbReference type="SUPFAM" id="SSF51445">
    <property type="entry name" value="(Trans)glycosidases"/>
    <property type="match status" value="1"/>
</dbReference>
<comment type="catalytic activity">
    <reaction evidence="10">
        <text>a beta-D-glucosylceramide + H2O = an N-acyl-sphingoid base + D-glucose</text>
        <dbReference type="Rhea" id="RHEA:81447"/>
        <dbReference type="ChEBI" id="CHEBI:4167"/>
        <dbReference type="ChEBI" id="CHEBI:15377"/>
        <dbReference type="ChEBI" id="CHEBI:83264"/>
        <dbReference type="ChEBI" id="CHEBI:83273"/>
    </reaction>
    <physiologicalReaction direction="left-to-right" evidence="10">
        <dbReference type="Rhea" id="RHEA:81448"/>
    </physiologicalReaction>
</comment>
<comment type="pathway">
    <text evidence="2">Lipid metabolism; sphingolipid metabolism.</text>
</comment>
<dbReference type="GO" id="GO:0051246">
    <property type="term" value="P:regulation of protein metabolic process"/>
    <property type="evidence" value="ECO:0007669"/>
    <property type="project" value="UniProtKB-ARBA"/>
</dbReference>
<protein>
    <recommendedName>
        <fullName evidence="5 12">Glucosylceramidase</fullName>
        <ecNumber evidence="5 12">3.2.1.45</ecNumber>
    </recommendedName>
</protein>
<evidence type="ECO:0000259" key="14">
    <source>
        <dbReference type="Pfam" id="PF17189"/>
    </source>
</evidence>
<dbReference type="GO" id="GO:0005774">
    <property type="term" value="C:vacuolar membrane"/>
    <property type="evidence" value="ECO:0007669"/>
    <property type="project" value="UniProtKB-ARBA"/>
</dbReference>
<dbReference type="InterPro" id="IPR017853">
    <property type="entry name" value="GH"/>
</dbReference>
<evidence type="ECO:0000256" key="7">
    <source>
        <dbReference type="ARBA" id="ARBA00022801"/>
    </source>
</evidence>
<dbReference type="GO" id="GO:0042391">
    <property type="term" value="P:regulation of membrane potential"/>
    <property type="evidence" value="ECO:0007669"/>
    <property type="project" value="UniProtKB-ARBA"/>
</dbReference>
<dbReference type="SUPFAM" id="SSF51011">
    <property type="entry name" value="Glycosyl hydrolase domain"/>
    <property type="match status" value="1"/>
</dbReference>
<dbReference type="FunCoup" id="A0A6J2YPP3">
    <property type="interactions" value="172"/>
</dbReference>
<comment type="pathway">
    <text evidence="3">Sphingolipid metabolism.</text>
</comment>
<dbReference type="GO" id="GO:0008202">
    <property type="term" value="P:steroid metabolic process"/>
    <property type="evidence" value="ECO:0007669"/>
    <property type="project" value="UniProtKB-ARBA"/>
</dbReference>
<dbReference type="RefSeq" id="XP_030765312.1">
    <property type="nucleotide sequence ID" value="XM_030909452.1"/>
</dbReference>
<dbReference type="OrthoDB" id="2160638at2759"/>
<proteinExistence type="inferred from homology"/>
<comment type="similarity">
    <text evidence="4 12">Belongs to the glycosyl hydrolase 30 family.</text>
</comment>
<dbReference type="GO" id="GO:0006066">
    <property type="term" value="P:alcohol metabolic process"/>
    <property type="evidence" value="ECO:0007669"/>
    <property type="project" value="UniProtKB-ARBA"/>
</dbReference>
<dbReference type="GO" id="GO:0005764">
    <property type="term" value="C:lysosome"/>
    <property type="evidence" value="ECO:0007669"/>
    <property type="project" value="UniProtKB-ARBA"/>
</dbReference>
<dbReference type="GO" id="GO:0006680">
    <property type="term" value="P:glucosylceramide catabolic process"/>
    <property type="evidence" value="ECO:0007669"/>
    <property type="project" value="UniProtKB-ARBA"/>
</dbReference>
<feature type="domain" description="Glycosyl hydrolase family 30 beta sandwich" evidence="14">
    <location>
        <begin position="464"/>
        <end position="526"/>
    </location>
</feature>
<evidence type="ECO:0000256" key="12">
    <source>
        <dbReference type="RuleBase" id="RU361188"/>
    </source>
</evidence>
<dbReference type="GeneID" id="115889467"/>
<organism evidence="15 16">
    <name type="scientific">Sitophilus oryzae</name>
    <name type="common">Rice weevil</name>
    <name type="synonym">Curculio oryzae</name>
    <dbReference type="NCBI Taxonomy" id="7048"/>
    <lineage>
        <taxon>Eukaryota</taxon>
        <taxon>Metazoa</taxon>
        <taxon>Ecdysozoa</taxon>
        <taxon>Arthropoda</taxon>
        <taxon>Hexapoda</taxon>
        <taxon>Insecta</taxon>
        <taxon>Pterygota</taxon>
        <taxon>Neoptera</taxon>
        <taxon>Endopterygota</taxon>
        <taxon>Coleoptera</taxon>
        <taxon>Polyphaga</taxon>
        <taxon>Cucujiformia</taxon>
        <taxon>Curculionidae</taxon>
        <taxon>Dryophthorinae</taxon>
        <taxon>Sitophilus</taxon>
    </lineage>
</organism>
<dbReference type="GO" id="GO:0004348">
    <property type="term" value="F:glucosylceramidase activity"/>
    <property type="evidence" value="ECO:0007669"/>
    <property type="project" value="UniProtKB-EC"/>
</dbReference>
<comment type="catalytic activity">
    <reaction evidence="11">
        <text>an N-acyl-1-beta-D-glucosyl-15-methylhexadecasphing-4-enine + H2O = an N-acyl-15-methylhexadecasphing-4-enine + D-glucose</text>
        <dbReference type="Rhea" id="RHEA:34755"/>
        <dbReference type="ChEBI" id="CHEBI:4167"/>
        <dbReference type="ChEBI" id="CHEBI:15377"/>
        <dbReference type="ChEBI" id="CHEBI:70815"/>
        <dbReference type="ChEBI" id="CHEBI:70846"/>
    </reaction>
    <physiologicalReaction direction="left-to-right" evidence="11">
        <dbReference type="Rhea" id="RHEA:34756"/>
    </physiologicalReaction>
</comment>
<dbReference type="FunFam" id="3.20.20.80:FF:000030">
    <property type="entry name" value="Lysosomal acid glucosylceramidase"/>
    <property type="match status" value="1"/>
</dbReference>
<evidence type="ECO:0000256" key="3">
    <source>
        <dbReference type="ARBA" id="ARBA00004991"/>
    </source>
</evidence>
<comment type="catalytic activity">
    <reaction evidence="1">
        <text>a beta-D-glucosyl-(1&lt;-&gt;1')-N-acylsphing-4-enine + H2O = an N-acylsphing-4-enine + D-glucose</text>
        <dbReference type="Rhea" id="RHEA:13269"/>
        <dbReference type="ChEBI" id="CHEBI:4167"/>
        <dbReference type="ChEBI" id="CHEBI:15377"/>
        <dbReference type="ChEBI" id="CHEBI:22801"/>
        <dbReference type="ChEBI" id="CHEBI:52639"/>
        <dbReference type="EC" id="3.2.1.45"/>
    </reaction>
    <physiologicalReaction direction="left-to-right" evidence="1">
        <dbReference type="Rhea" id="RHEA:13270"/>
    </physiologicalReaction>
</comment>
<evidence type="ECO:0000256" key="8">
    <source>
        <dbReference type="ARBA" id="ARBA00022919"/>
    </source>
</evidence>
<keyword evidence="6" id="KW-0732">Signal</keyword>
<evidence type="ECO:0000256" key="5">
    <source>
        <dbReference type="ARBA" id="ARBA00012658"/>
    </source>
</evidence>
<dbReference type="PRINTS" id="PR00843">
    <property type="entry name" value="GLHYDRLASE30"/>
</dbReference>
<dbReference type="GO" id="GO:0032006">
    <property type="term" value="P:regulation of TOR signaling"/>
    <property type="evidence" value="ECO:0007669"/>
    <property type="project" value="UniProtKB-ARBA"/>
</dbReference>
<dbReference type="AlphaFoldDB" id="A0A6J2YPP3"/>
<reference evidence="16" key="1">
    <citation type="submission" date="2025-08" db="UniProtKB">
        <authorList>
            <consortium name="RefSeq"/>
        </authorList>
    </citation>
    <scope>IDENTIFICATION</scope>
    <source>
        <tissue evidence="16">Gonads</tissue>
    </source>
</reference>
<dbReference type="GO" id="GO:0016758">
    <property type="term" value="F:hexosyltransferase activity"/>
    <property type="evidence" value="ECO:0007669"/>
    <property type="project" value="UniProtKB-ARBA"/>
</dbReference>
<evidence type="ECO:0000256" key="11">
    <source>
        <dbReference type="ARBA" id="ARBA00051345"/>
    </source>
</evidence>
<keyword evidence="8 12" id="KW-0746">Sphingolipid metabolism</keyword>
<dbReference type="InParanoid" id="A0A6J2YPP3"/>
<evidence type="ECO:0000256" key="4">
    <source>
        <dbReference type="ARBA" id="ARBA00005382"/>
    </source>
</evidence>
<keyword evidence="15" id="KW-1185">Reference proteome</keyword>
<dbReference type="InterPro" id="IPR001139">
    <property type="entry name" value="Glyco_hydro_30"/>
</dbReference>
<keyword evidence="12" id="KW-0326">Glycosidase</keyword>
<dbReference type="GO" id="GO:0005102">
    <property type="term" value="F:signaling receptor binding"/>
    <property type="evidence" value="ECO:0007669"/>
    <property type="project" value="UniProtKB-ARBA"/>
</dbReference>
<dbReference type="Gene3D" id="3.20.20.80">
    <property type="entry name" value="Glycosidases"/>
    <property type="match status" value="1"/>
</dbReference>
<dbReference type="PANTHER" id="PTHR11069">
    <property type="entry name" value="GLUCOSYLCERAMIDASE"/>
    <property type="match status" value="1"/>
</dbReference>
<evidence type="ECO:0000256" key="6">
    <source>
        <dbReference type="ARBA" id="ARBA00022729"/>
    </source>
</evidence>
<evidence type="ECO:0000256" key="2">
    <source>
        <dbReference type="ARBA" id="ARBA00004760"/>
    </source>
</evidence>
<evidence type="ECO:0000256" key="9">
    <source>
        <dbReference type="ARBA" id="ARBA00023098"/>
    </source>
</evidence>
<dbReference type="GO" id="GO:0010605">
    <property type="term" value="P:negative regulation of macromolecule metabolic process"/>
    <property type="evidence" value="ECO:0007669"/>
    <property type="project" value="UniProtKB-ARBA"/>
</dbReference>
<evidence type="ECO:0000256" key="1">
    <source>
        <dbReference type="ARBA" id="ARBA00001013"/>
    </source>
</evidence>
<name>A0A6J2YPP3_SITOR</name>
<dbReference type="GO" id="GO:0006914">
    <property type="term" value="P:autophagy"/>
    <property type="evidence" value="ECO:0007669"/>
    <property type="project" value="UniProtKB-ARBA"/>
</dbReference>
<dbReference type="Proteomes" id="UP000504635">
    <property type="component" value="Unplaced"/>
</dbReference>
<evidence type="ECO:0000256" key="10">
    <source>
        <dbReference type="ARBA" id="ARBA00050474"/>
    </source>
</evidence>
<dbReference type="GO" id="GO:0007040">
    <property type="term" value="P:lysosome organization"/>
    <property type="evidence" value="ECO:0007669"/>
    <property type="project" value="UniProtKB-ARBA"/>
</dbReference>
<dbReference type="PANTHER" id="PTHR11069:SF23">
    <property type="entry name" value="LYSOSOMAL ACID GLUCOSYLCERAMIDASE"/>
    <property type="match status" value="1"/>
</dbReference>
<evidence type="ECO:0000313" key="16">
    <source>
        <dbReference type="RefSeq" id="XP_030765312.1"/>
    </source>
</evidence>
<dbReference type="GO" id="GO:0016241">
    <property type="term" value="P:regulation of macroautophagy"/>
    <property type="evidence" value="ECO:0007669"/>
    <property type="project" value="UniProtKB-ARBA"/>
</dbReference>
<keyword evidence="7 12" id="KW-0378">Hydrolase</keyword>
<dbReference type="GO" id="GO:0030163">
    <property type="term" value="P:protein catabolic process"/>
    <property type="evidence" value="ECO:0007669"/>
    <property type="project" value="UniProtKB-ARBA"/>
</dbReference>
<dbReference type="EC" id="3.2.1.45" evidence="5 12"/>
<gene>
    <name evidence="16" type="primary">LOC115889467</name>
</gene>
<dbReference type="Pfam" id="PF02055">
    <property type="entry name" value="Glyco_hydro_30"/>
    <property type="match status" value="1"/>
</dbReference>